<reference evidence="1" key="1">
    <citation type="submission" date="2023-06" db="EMBL/GenBank/DDBJ databases">
        <authorList>
            <consortium name="Lawrence Berkeley National Laboratory"/>
            <person name="Ahrendt S."/>
            <person name="Sahu N."/>
            <person name="Indic B."/>
            <person name="Wong-Bajracharya J."/>
            <person name="Merenyi Z."/>
            <person name="Ke H.-M."/>
            <person name="Monk M."/>
            <person name="Kocsube S."/>
            <person name="Drula E."/>
            <person name="Lipzen A."/>
            <person name="Balint B."/>
            <person name="Henrissat B."/>
            <person name="Andreopoulos B."/>
            <person name="Martin F.M."/>
            <person name="Harder C.B."/>
            <person name="Rigling D."/>
            <person name="Ford K.L."/>
            <person name="Foster G.D."/>
            <person name="Pangilinan J."/>
            <person name="Papanicolaou A."/>
            <person name="Barry K."/>
            <person name="LaButti K."/>
            <person name="Viragh M."/>
            <person name="Koriabine M."/>
            <person name="Yan M."/>
            <person name="Riley R."/>
            <person name="Champramary S."/>
            <person name="Plett K.L."/>
            <person name="Tsai I.J."/>
            <person name="Slot J."/>
            <person name="Sipos G."/>
            <person name="Plett J."/>
            <person name="Nagy L.G."/>
            <person name="Grigoriev I.V."/>
        </authorList>
    </citation>
    <scope>NUCLEOTIDE SEQUENCE</scope>
    <source>
        <strain evidence="1">HWK02</strain>
    </source>
</reference>
<dbReference type="Proteomes" id="UP001175228">
    <property type="component" value="Unassembled WGS sequence"/>
</dbReference>
<organism evidence="1 2">
    <name type="scientific">Armillaria luteobubalina</name>
    <dbReference type="NCBI Taxonomy" id="153913"/>
    <lineage>
        <taxon>Eukaryota</taxon>
        <taxon>Fungi</taxon>
        <taxon>Dikarya</taxon>
        <taxon>Basidiomycota</taxon>
        <taxon>Agaricomycotina</taxon>
        <taxon>Agaricomycetes</taxon>
        <taxon>Agaricomycetidae</taxon>
        <taxon>Agaricales</taxon>
        <taxon>Marasmiineae</taxon>
        <taxon>Physalacriaceae</taxon>
        <taxon>Armillaria</taxon>
    </lineage>
</organism>
<protein>
    <submittedName>
        <fullName evidence="1">Uncharacterized protein</fullName>
    </submittedName>
</protein>
<proteinExistence type="predicted"/>
<evidence type="ECO:0000313" key="1">
    <source>
        <dbReference type="EMBL" id="KAK0497357.1"/>
    </source>
</evidence>
<name>A0AA39Q6V2_9AGAR</name>
<dbReference type="EMBL" id="JAUEPU010000013">
    <property type="protein sequence ID" value="KAK0497357.1"/>
    <property type="molecule type" value="Genomic_DNA"/>
</dbReference>
<gene>
    <name evidence="1" type="ORF">EDD18DRAFT_1331256</name>
</gene>
<evidence type="ECO:0000313" key="2">
    <source>
        <dbReference type="Proteomes" id="UP001175228"/>
    </source>
</evidence>
<keyword evidence="2" id="KW-1185">Reference proteome</keyword>
<sequence length="244" mass="27083">MHPKVPREDFVIDVVGASLTSPLHFLPRDDAEQGVQPQVEYLDICFRKFRMKGKKSCLVVNESGQQTACMHVPGNTAQLLLAYPAYPAAEAVPGIIAPSKRAQFEAWGNEEWTLGIFSFRGGGICSALVCTKKVPAGDTCRFWRAGAITGCVFGGPGKAKKNGPHKSTVRGGNEWRGCCWEGRVRKQQSFTLVMEENETGRSRRLERGHDVKLWLLLKEIARNGDDLMEKKAMTTINTKSRCRT</sequence>
<dbReference type="AlphaFoldDB" id="A0AA39Q6V2"/>
<accession>A0AA39Q6V2</accession>
<comment type="caution">
    <text evidence="1">The sequence shown here is derived from an EMBL/GenBank/DDBJ whole genome shotgun (WGS) entry which is preliminary data.</text>
</comment>